<sequence>MRSSSRRVSLSSLVPPFFLNAPLISRFFLSWSFRTLSLDNVLHNKPHHLHRFLLPDPVHPVHFLLLRPGVPPGSRGQTGTLSTLLLGLHQLQQY</sequence>
<dbReference type="EnsemblPlants" id="TuG1812G0600002825.01.T01">
    <property type="protein sequence ID" value="TuG1812G0600002825.01.T01.cds469568"/>
    <property type="gene ID" value="TuG1812G0600002825.01"/>
</dbReference>
<accession>A0A8R7QUW9</accession>
<reference evidence="1" key="3">
    <citation type="submission" date="2022-06" db="UniProtKB">
        <authorList>
            <consortium name="EnsemblPlants"/>
        </authorList>
    </citation>
    <scope>IDENTIFICATION</scope>
</reference>
<proteinExistence type="predicted"/>
<evidence type="ECO:0000313" key="2">
    <source>
        <dbReference type="Proteomes" id="UP000015106"/>
    </source>
</evidence>
<reference evidence="1" key="2">
    <citation type="submission" date="2018-03" db="EMBL/GenBank/DDBJ databases">
        <title>The Triticum urartu genome reveals the dynamic nature of wheat genome evolution.</title>
        <authorList>
            <person name="Ling H."/>
            <person name="Ma B."/>
            <person name="Shi X."/>
            <person name="Liu H."/>
            <person name="Dong L."/>
            <person name="Sun H."/>
            <person name="Cao Y."/>
            <person name="Gao Q."/>
            <person name="Zheng S."/>
            <person name="Li Y."/>
            <person name="Yu Y."/>
            <person name="Du H."/>
            <person name="Qi M."/>
            <person name="Li Y."/>
            <person name="Yu H."/>
            <person name="Cui Y."/>
            <person name="Wang N."/>
            <person name="Chen C."/>
            <person name="Wu H."/>
            <person name="Zhao Y."/>
            <person name="Zhang J."/>
            <person name="Li Y."/>
            <person name="Zhou W."/>
            <person name="Zhang B."/>
            <person name="Hu W."/>
            <person name="Eijk M."/>
            <person name="Tang J."/>
            <person name="Witsenboer H."/>
            <person name="Zhao S."/>
            <person name="Li Z."/>
            <person name="Zhang A."/>
            <person name="Wang D."/>
            <person name="Liang C."/>
        </authorList>
    </citation>
    <scope>NUCLEOTIDE SEQUENCE [LARGE SCALE GENOMIC DNA]</scope>
    <source>
        <strain evidence="1">cv. G1812</strain>
    </source>
</reference>
<dbReference type="Proteomes" id="UP000015106">
    <property type="component" value="Chromosome 6"/>
</dbReference>
<dbReference type="Gramene" id="TuG1812G0600002825.01.T01">
    <property type="protein sequence ID" value="TuG1812G0600002825.01.T01.cds469568"/>
    <property type="gene ID" value="TuG1812G0600002825.01"/>
</dbReference>
<organism evidence="1 2">
    <name type="scientific">Triticum urartu</name>
    <name type="common">Red wild einkorn</name>
    <name type="synonym">Crithodium urartu</name>
    <dbReference type="NCBI Taxonomy" id="4572"/>
    <lineage>
        <taxon>Eukaryota</taxon>
        <taxon>Viridiplantae</taxon>
        <taxon>Streptophyta</taxon>
        <taxon>Embryophyta</taxon>
        <taxon>Tracheophyta</taxon>
        <taxon>Spermatophyta</taxon>
        <taxon>Magnoliopsida</taxon>
        <taxon>Liliopsida</taxon>
        <taxon>Poales</taxon>
        <taxon>Poaceae</taxon>
        <taxon>BOP clade</taxon>
        <taxon>Pooideae</taxon>
        <taxon>Triticodae</taxon>
        <taxon>Triticeae</taxon>
        <taxon>Triticinae</taxon>
        <taxon>Triticum</taxon>
    </lineage>
</organism>
<dbReference type="AlphaFoldDB" id="A0A8R7QUW9"/>
<reference evidence="2" key="1">
    <citation type="journal article" date="2013" name="Nature">
        <title>Draft genome of the wheat A-genome progenitor Triticum urartu.</title>
        <authorList>
            <person name="Ling H.Q."/>
            <person name="Zhao S."/>
            <person name="Liu D."/>
            <person name="Wang J."/>
            <person name="Sun H."/>
            <person name="Zhang C."/>
            <person name="Fan H."/>
            <person name="Li D."/>
            <person name="Dong L."/>
            <person name="Tao Y."/>
            <person name="Gao C."/>
            <person name="Wu H."/>
            <person name="Li Y."/>
            <person name="Cui Y."/>
            <person name="Guo X."/>
            <person name="Zheng S."/>
            <person name="Wang B."/>
            <person name="Yu K."/>
            <person name="Liang Q."/>
            <person name="Yang W."/>
            <person name="Lou X."/>
            <person name="Chen J."/>
            <person name="Feng M."/>
            <person name="Jian J."/>
            <person name="Zhang X."/>
            <person name="Luo G."/>
            <person name="Jiang Y."/>
            <person name="Liu J."/>
            <person name="Wang Z."/>
            <person name="Sha Y."/>
            <person name="Zhang B."/>
            <person name="Wu H."/>
            <person name="Tang D."/>
            <person name="Shen Q."/>
            <person name="Xue P."/>
            <person name="Zou S."/>
            <person name="Wang X."/>
            <person name="Liu X."/>
            <person name="Wang F."/>
            <person name="Yang Y."/>
            <person name="An X."/>
            <person name="Dong Z."/>
            <person name="Zhang K."/>
            <person name="Zhang X."/>
            <person name="Luo M.C."/>
            <person name="Dvorak J."/>
            <person name="Tong Y."/>
            <person name="Wang J."/>
            <person name="Yang H."/>
            <person name="Li Z."/>
            <person name="Wang D."/>
            <person name="Zhang A."/>
            <person name="Wang J."/>
        </authorList>
    </citation>
    <scope>NUCLEOTIDE SEQUENCE</scope>
    <source>
        <strain evidence="2">cv. G1812</strain>
    </source>
</reference>
<name>A0A8R7QUW9_TRIUA</name>
<protein>
    <submittedName>
        <fullName evidence="1">Uncharacterized protein</fullName>
    </submittedName>
</protein>
<evidence type="ECO:0000313" key="1">
    <source>
        <dbReference type="EnsemblPlants" id="TuG1812G0600002825.01.T01.cds469568"/>
    </source>
</evidence>
<keyword evidence="2" id="KW-1185">Reference proteome</keyword>